<accession>A0A2R5EKD5</accession>
<dbReference type="EMBL" id="BDQX01000036">
    <property type="protein sequence ID" value="GBG06089.1"/>
    <property type="molecule type" value="Genomic_DNA"/>
</dbReference>
<sequence>MGGNGCHIDDSAAAACFHAGKNGFADEYGALKIDVHHFAVQLLRHLGICQPLHEMAGIVDQNVNGTPECVLDLGHQSTDSRNIRHVGLKCTRLPA</sequence>
<protein>
    <submittedName>
        <fullName evidence="1">Uncharacterized protein</fullName>
    </submittedName>
</protein>
<gene>
    <name evidence="1" type="ORF">PAT3040_00590</name>
</gene>
<name>A0A2R5EKD5_9BACL</name>
<proteinExistence type="predicted"/>
<keyword evidence="2" id="KW-1185">Reference proteome</keyword>
<dbReference type="AlphaFoldDB" id="A0A2R5EKD5"/>
<comment type="caution">
    <text evidence="1">The sequence shown here is derived from an EMBL/GenBank/DDBJ whole genome shotgun (WGS) entry which is preliminary data.</text>
</comment>
<dbReference type="Proteomes" id="UP000245202">
    <property type="component" value="Unassembled WGS sequence"/>
</dbReference>
<evidence type="ECO:0000313" key="1">
    <source>
        <dbReference type="EMBL" id="GBG06089.1"/>
    </source>
</evidence>
<reference evidence="1 2" key="1">
    <citation type="submission" date="2017-08" db="EMBL/GenBank/DDBJ databases">
        <title>Substantial Increase in Enzyme Production by Combined Drug-Resistance Mutations in Paenibacillus agaridevorans.</title>
        <authorList>
            <person name="Tanaka Y."/>
            <person name="Funane K."/>
            <person name="Hosaka T."/>
            <person name="Shiwa Y."/>
            <person name="Fujita N."/>
            <person name="Miyazaki T."/>
            <person name="Yoshikawa H."/>
            <person name="Murakami K."/>
            <person name="Kasahara K."/>
            <person name="Inaoka T."/>
            <person name="Hiraga Y."/>
            <person name="Ochi K."/>
        </authorList>
    </citation>
    <scope>NUCLEOTIDE SEQUENCE [LARGE SCALE GENOMIC DNA]</scope>
    <source>
        <strain evidence="1 2">T-3040</strain>
    </source>
</reference>
<organism evidence="1 2">
    <name type="scientific">Paenibacillus agaridevorans</name>
    <dbReference type="NCBI Taxonomy" id="171404"/>
    <lineage>
        <taxon>Bacteria</taxon>
        <taxon>Bacillati</taxon>
        <taxon>Bacillota</taxon>
        <taxon>Bacilli</taxon>
        <taxon>Bacillales</taxon>
        <taxon>Paenibacillaceae</taxon>
        <taxon>Paenibacillus</taxon>
    </lineage>
</organism>
<evidence type="ECO:0000313" key="2">
    <source>
        <dbReference type="Proteomes" id="UP000245202"/>
    </source>
</evidence>